<dbReference type="AlphaFoldDB" id="A0A3R6GX59"/>
<evidence type="ECO:0000256" key="2">
    <source>
        <dbReference type="ARBA" id="ARBA00005582"/>
    </source>
</evidence>
<keyword evidence="3" id="KW-0515">Mutator protein</keyword>
<comment type="cofactor">
    <cofactor evidence="1">
        <name>Mg(2+)</name>
        <dbReference type="ChEBI" id="CHEBI:18420"/>
    </cofactor>
</comment>
<protein>
    <recommendedName>
        <fullName evidence="11">8-oxo-dGTP diphosphatase</fullName>
        <ecNumber evidence="11">3.6.1.55</ecNumber>
    </recommendedName>
</protein>
<evidence type="ECO:0000256" key="5">
    <source>
        <dbReference type="ARBA" id="ARBA00022723"/>
    </source>
</evidence>
<dbReference type="InterPro" id="IPR020476">
    <property type="entry name" value="Nudix_hydrolase"/>
</dbReference>
<accession>A0A3R6GX59</accession>
<dbReference type="Proteomes" id="UP000284465">
    <property type="component" value="Unassembled WGS sequence"/>
</dbReference>
<dbReference type="InterPro" id="IPR020084">
    <property type="entry name" value="NUDIX_hydrolase_CS"/>
</dbReference>
<proteinExistence type="inferred from homology"/>
<dbReference type="CDD" id="cd03425">
    <property type="entry name" value="NUDIX_MutT_NudA_like"/>
    <property type="match status" value="1"/>
</dbReference>
<dbReference type="RefSeq" id="WP_118489473.1">
    <property type="nucleotide sequence ID" value="NZ_CACRUM010000083.1"/>
</dbReference>
<organism evidence="16 18">
    <name type="scientific">Roseburia intestinalis</name>
    <dbReference type="NCBI Taxonomy" id="166486"/>
    <lineage>
        <taxon>Bacteria</taxon>
        <taxon>Bacillati</taxon>
        <taxon>Bacillota</taxon>
        <taxon>Clostridia</taxon>
        <taxon>Lachnospirales</taxon>
        <taxon>Lachnospiraceae</taxon>
        <taxon>Roseburia</taxon>
    </lineage>
</organism>
<evidence type="ECO:0000256" key="12">
    <source>
        <dbReference type="RuleBase" id="RU003476"/>
    </source>
</evidence>
<dbReference type="Proteomes" id="UP000283586">
    <property type="component" value="Unassembled WGS sequence"/>
</dbReference>
<evidence type="ECO:0000256" key="1">
    <source>
        <dbReference type="ARBA" id="ARBA00001946"/>
    </source>
</evidence>
<dbReference type="Gene3D" id="3.90.79.10">
    <property type="entry name" value="Nucleoside Triphosphate Pyrophosphohydrolase"/>
    <property type="match status" value="1"/>
</dbReference>
<dbReference type="PANTHER" id="PTHR47707:SF1">
    <property type="entry name" value="NUDIX HYDROLASE FAMILY PROTEIN"/>
    <property type="match status" value="1"/>
</dbReference>
<dbReference type="GO" id="GO:0046872">
    <property type="term" value="F:metal ion binding"/>
    <property type="evidence" value="ECO:0007669"/>
    <property type="project" value="UniProtKB-KW"/>
</dbReference>
<keyword evidence="9" id="KW-0234">DNA repair</keyword>
<keyword evidence="4" id="KW-0235">DNA replication</keyword>
<dbReference type="EMBL" id="QRQN01000038">
    <property type="protein sequence ID" value="RHN02490.1"/>
    <property type="molecule type" value="Genomic_DNA"/>
</dbReference>
<evidence type="ECO:0000256" key="3">
    <source>
        <dbReference type="ARBA" id="ARBA00022457"/>
    </source>
</evidence>
<evidence type="ECO:0000256" key="6">
    <source>
        <dbReference type="ARBA" id="ARBA00022763"/>
    </source>
</evidence>
<evidence type="ECO:0000256" key="8">
    <source>
        <dbReference type="ARBA" id="ARBA00022842"/>
    </source>
</evidence>
<dbReference type="GO" id="GO:0006281">
    <property type="term" value="P:DNA repair"/>
    <property type="evidence" value="ECO:0007669"/>
    <property type="project" value="UniProtKB-KW"/>
</dbReference>
<evidence type="ECO:0000313" key="19">
    <source>
        <dbReference type="Proteomes" id="UP000284465"/>
    </source>
</evidence>
<evidence type="ECO:0000313" key="14">
    <source>
        <dbReference type="EMBL" id="RHA70103.1"/>
    </source>
</evidence>
<evidence type="ECO:0000313" key="18">
    <source>
        <dbReference type="Proteomes" id="UP000283586"/>
    </source>
</evidence>
<comment type="caution">
    <text evidence="16">The sequence shown here is derived from an EMBL/GenBank/DDBJ whole genome shotgun (WGS) entry which is preliminary data.</text>
</comment>
<dbReference type="GO" id="GO:0008413">
    <property type="term" value="F:8-oxo-7,8-dihydroguanosine triphosphate pyrophosphatase activity"/>
    <property type="evidence" value="ECO:0007669"/>
    <property type="project" value="TreeGrafter"/>
</dbReference>
<sequence length="137" mass="15622">MKVIRVVAAVIKAANEQGEPMIFATQRGYGDLKGGWEFPGGKIEEGETPKEALKREIMEELDTEIKVGKLIDTIEYDYPTFHLSMDCFWCEIVKGELVLKEHEAARWLTREQLGEVEWLPADVTLIEKVGDEMIQHS</sequence>
<dbReference type="EMBL" id="QSHO01000008">
    <property type="protein sequence ID" value="RHC16629.1"/>
    <property type="molecule type" value="Genomic_DNA"/>
</dbReference>
<dbReference type="PROSITE" id="PS51462">
    <property type="entry name" value="NUDIX"/>
    <property type="match status" value="1"/>
</dbReference>
<dbReference type="PROSITE" id="PS00893">
    <property type="entry name" value="NUDIX_BOX"/>
    <property type="match status" value="1"/>
</dbReference>
<keyword evidence="6" id="KW-0227">DNA damage</keyword>
<dbReference type="PRINTS" id="PR00502">
    <property type="entry name" value="NUDIXFAMILY"/>
</dbReference>
<evidence type="ECO:0000256" key="11">
    <source>
        <dbReference type="ARBA" id="ARBA00038905"/>
    </source>
</evidence>
<evidence type="ECO:0000256" key="9">
    <source>
        <dbReference type="ARBA" id="ARBA00023204"/>
    </source>
</evidence>
<keyword evidence="8" id="KW-0460">Magnesium</keyword>
<evidence type="ECO:0000256" key="10">
    <source>
        <dbReference type="ARBA" id="ARBA00035861"/>
    </source>
</evidence>
<dbReference type="GO" id="GO:0044716">
    <property type="term" value="F:8-oxo-GDP phosphatase activity"/>
    <property type="evidence" value="ECO:0007669"/>
    <property type="project" value="TreeGrafter"/>
</dbReference>
<evidence type="ECO:0000313" key="17">
    <source>
        <dbReference type="Proteomes" id="UP000283513"/>
    </source>
</evidence>
<dbReference type="EC" id="3.6.1.55" evidence="11"/>
<name>A0A3R6GX59_9FIRM</name>
<dbReference type="EMBL" id="QSFP01000001">
    <property type="protein sequence ID" value="RHA70103.1"/>
    <property type="molecule type" value="Genomic_DNA"/>
</dbReference>
<evidence type="ECO:0000313" key="15">
    <source>
        <dbReference type="EMBL" id="RHC16629.1"/>
    </source>
</evidence>
<comment type="catalytic activity">
    <reaction evidence="10">
        <text>8-oxo-dGTP + H2O = 8-oxo-dGMP + diphosphate + H(+)</text>
        <dbReference type="Rhea" id="RHEA:31575"/>
        <dbReference type="ChEBI" id="CHEBI:15377"/>
        <dbReference type="ChEBI" id="CHEBI:15378"/>
        <dbReference type="ChEBI" id="CHEBI:33019"/>
        <dbReference type="ChEBI" id="CHEBI:63224"/>
        <dbReference type="ChEBI" id="CHEBI:77896"/>
        <dbReference type="EC" id="3.6.1.55"/>
    </reaction>
</comment>
<evidence type="ECO:0000313" key="16">
    <source>
        <dbReference type="EMBL" id="RHN02490.1"/>
    </source>
</evidence>
<feature type="domain" description="Nudix hydrolase" evidence="13">
    <location>
        <begin position="4"/>
        <end position="135"/>
    </location>
</feature>
<dbReference type="PANTHER" id="PTHR47707">
    <property type="entry name" value="8-OXO-DGTP DIPHOSPHATASE"/>
    <property type="match status" value="1"/>
</dbReference>
<dbReference type="InterPro" id="IPR047127">
    <property type="entry name" value="MutT-like"/>
</dbReference>
<reference evidence="17 18" key="1">
    <citation type="submission" date="2018-08" db="EMBL/GenBank/DDBJ databases">
        <title>A genome reference for cultivated species of the human gut microbiota.</title>
        <authorList>
            <person name="Zou Y."/>
            <person name="Xue W."/>
            <person name="Luo G."/>
        </authorList>
    </citation>
    <scope>NUCLEOTIDE SEQUENCE [LARGE SCALE GENOMIC DNA]</scope>
    <source>
        <strain evidence="16 18">AF31-21AC</strain>
        <strain evidence="15 17">AM37-1AC</strain>
        <strain evidence="14 19">AM43-11</strain>
    </source>
</reference>
<gene>
    <name evidence="15" type="ORF">DW856_09925</name>
    <name evidence="14" type="ORF">DW927_00070</name>
    <name evidence="16" type="ORF">DWZ31_18710</name>
</gene>
<keyword evidence="5" id="KW-0479">Metal-binding</keyword>
<comment type="similarity">
    <text evidence="2 12">Belongs to the Nudix hydrolase family.</text>
</comment>
<dbReference type="Proteomes" id="UP000283513">
    <property type="component" value="Unassembled WGS sequence"/>
</dbReference>
<dbReference type="InterPro" id="IPR015797">
    <property type="entry name" value="NUDIX_hydrolase-like_dom_sf"/>
</dbReference>
<dbReference type="InterPro" id="IPR000086">
    <property type="entry name" value="NUDIX_hydrolase_dom"/>
</dbReference>
<evidence type="ECO:0000256" key="7">
    <source>
        <dbReference type="ARBA" id="ARBA00022801"/>
    </source>
</evidence>
<evidence type="ECO:0000259" key="13">
    <source>
        <dbReference type="PROSITE" id="PS51462"/>
    </source>
</evidence>
<dbReference type="GO" id="GO:0035539">
    <property type="term" value="F:8-oxo-7,8-dihydrodeoxyguanosine triphosphate pyrophosphatase activity"/>
    <property type="evidence" value="ECO:0007669"/>
    <property type="project" value="UniProtKB-EC"/>
</dbReference>
<keyword evidence="7 12" id="KW-0378">Hydrolase</keyword>
<dbReference type="GO" id="GO:0044715">
    <property type="term" value="F:8-oxo-dGDP phosphatase activity"/>
    <property type="evidence" value="ECO:0007669"/>
    <property type="project" value="TreeGrafter"/>
</dbReference>
<dbReference type="Pfam" id="PF00293">
    <property type="entry name" value="NUDIX"/>
    <property type="match status" value="1"/>
</dbReference>
<dbReference type="SUPFAM" id="SSF55811">
    <property type="entry name" value="Nudix"/>
    <property type="match status" value="1"/>
</dbReference>
<evidence type="ECO:0000256" key="4">
    <source>
        <dbReference type="ARBA" id="ARBA00022705"/>
    </source>
</evidence>
<dbReference type="GO" id="GO:0006260">
    <property type="term" value="P:DNA replication"/>
    <property type="evidence" value="ECO:0007669"/>
    <property type="project" value="UniProtKB-KW"/>
</dbReference>